<dbReference type="Pfam" id="PF22590">
    <property type="entry name" value="Cas3-like_C_2"/>
    <property type="match status" value="1"/>
</dbReference>
<dbReference type="InterPro" id="IPR006935">
    <property type="entry name" value="Helicase/UvrB_N"/>
</dbReference>
<evidence type="ECO:0000256" key="1">
    <source>
        <dbReference type="ARBA" id="ARBA00006847"/>
    </source>
</evidence>
<keyword evidence="5" id="KW-0378">Hydrolase</keyword>
<gene>
    <name evidence="11" type="primary">cas3u</name>
    <name evidence="11" type="ORF">ACFYXI_07605</name>
</gene>
<feature type="domain" description="HD Cas3-type" evidence="10">
    <location>
        <begin position="748"/>
        <end position="947"/>
    </location>
</feature>
<reference evidence="11 12" key="1">
    <citation type="submission" date="2024-10" db="EMBL/GenBank/DDBJ databases">
        <title>The Natural Products Discovery Center: Release of the First 8490 Sequenced Strains for Exploring Actinobacteria Biosynthetic Diversity.</title>
        <authorList>
            <person name="Kalkreuter E."/>
            <person name="Kautsar S.A."/>
            <person name="Yang D."/>
            <person name="Bader C.D."/>
            <person name="Teijaro C.N."/>
            <person name="Fluegel L."/>
            <person name="Davis C.M."/>
            <person name="Simpson J.R."/>
            <person name="Lauterbach L."/>
            <person name="Steele A.D."/>
            <person name="Gui C."/>
            <person name="Meng S."/>
            <person name="Li G."/>
            <person name="Viehrig K."/>
            <person name="Ye F."/>
            <person name="Su P."/>
            <person name="Kiefer A.F."/>
            <person name="Nichols A."/>
            <person name="Cepeda A.J."/>
            <person name="Yan W."/>
            <person name="Fan B."/>
            <person name="Jiang Y."/>
            <person name="Adhikari A."/>
            <person name="Zheng C.-J."/>
            <person name="Schuster L."/>
            <person name="Cowan T.M."/>
            <person name="Smanski M.J."/>
            <person name="Chevrette M.G."/>
            <person name="De Carvalho L.P.S."/>
            <person name="Shen B."/>
        </authorList>
    </citation>
    <scope>NUCLEOTIDE SEQUENCE [LARGE SCALE GENOMIC DNA]</scope>
    <source>
        <strain evidence="11 12">NPDC002173</strain>
    </source>
</reference>
<comment type="caution">
    <text evidence="11">The sequence shown here is derived from an EMBL/GenBank/DDBJ whole genome shotgun (WGS) entry which is preliminary data.</text>
</comment>
<dbReference type="InterPro" id="IPR038257">
    <property type="entry name" value="CRISPR-assoc_Cas3_HD_sf"/>
</dbReference>
<dbReference type="InterPro" id="IPR013444">
    <property type="entry name" value="Helicase_Cas3_CRISPR-ass_Anaes"/>
</dbReference>
<proteinExistence type="inferred from homology"/>
<dbReference type="InterPro" id="IPR027417">
    <property type="entry name" value="P-loop_NTPase"/>
</dbReference>
<keyword evidence="3" id="KW-0479">Metal-binding</keyword>
<dbReference type="NCBIfam" id="TIGR02621">
    <property type="entry name" value="cas3_GSU0051"/>
    <property type="match status" value="1"/>
</dbReference>
<evidence type="ECO:0000256" key="7">
    <source>
        <dbReference type="ARBA" id="ARBA00022840"/>
    </source>
</evidence>
<dbReference type="SMART" id="SM00490">
    <property type="entry name" value="HELICc"/>
    <property type="match status" value="1"/>
</dbReference>
<evidence type="ECO:0000256" key="8">
    <source>
        <dbReference type="ARBA" id="ARBA00023118"/>
    </source>
</evidence>
<evidence type="ECO:0000259" key="10">
    <source>
        <dbReference type="PROSITE" id="PS51643"/>
    </source>
</evidence>
<evidence type="ECO:0000313" key="11">
    <source>
        <dbReference type="EMBL" id="MFF3665445.1"/>
    </source>
</evidence>
<dbReference type="SUPFAM" id="SSF52540">
    <property type="entry name" value="P-loop containing nucleoside triphosphate hydrolases"/>
    <property type="match status" value="1"/>
</dbReference>
<keyword evidence="8" id="KW-0051">Antiviral defense</keyword>
<evidence type="ECO:0000256" key="6">
    <source>
        <dbReference type="ARBA" id="ARBA00022806"/>
    </source>
</evidence>
<dbReference type="Pfam" id="PF18019">
    <property type="entry name" value="Cas3_HD"/>
    <property type="match status" value="1"/>
</dbReference>
<dbReference type="Pfam" id="PF04851">
    <property type="entry name" value="ResIII"/>
    <property type="match status" value="1"/>
</dbReference>
<evidence type="ECO:0000256" key="5">
    <source>
        <dbReference type="ARBA" id="ARBA00022801"/>
    </source>
</evidence>
<comment type="similarity">
    <text evidence="2">In the central section; belongs to the CRISPR-associated helicase Cas3 family.</text>
</comment>
<comment type="similarity">
    <text evidence="1">In the N-terminal section; belongs to the CRISPR-associated nuclease Cas3-HD family.</text>
</comment>
<organism evidence="11 12">
    <name type="scientific">Microtetraspora malaysiensis</name>
    <dbReference type="NCBI Taxonomy" id="161358"/>
    <lineage>
        <taxon>Bacteria</taxon>
        <taxon>Bacillati</taxon>
        <taxon>Actinomycetota</taxon>
        <taxon>Actinomycetes</taxon>
        <taxon>Streptosporangiales</taxon>
        <taxon>Streptosporangiaceae</taxon>
        <taxon>Microtetraspora</taxon>
    </lineage>
</organism>
<dbReference type="SUPFAM" id="SSF109604">
    <property type="entry name" value="HD-domain/PDEase-like"/>
    <property type="match status" value="1"/>
</dbReference>
<accession>A0ABW6SNW0</accession>
<dbReference type="RefSeq" id="WP_387409441.1">
    <property type="nucleotide sequence ID" value="NZ_JBIASD010000004.1"/>
</dbReference>
<dbReference type="Gene3D" id="1.10.3210.30">
    <property type="match status" value="1"/>
</dbReference>
<dbReference type="Proteomes" id="UP001602013">
    <property type="component" value="Unassembled WGS sequence"/>
</dbReference>
<keyword evidence="12" id="KW-1185">Reference proteome</keyword>
<dbReference type="InterPro" id="IPR006483">
    <property type="entry name" value="CRISPR-assoc_Cas3_HD"/>
</dbReference>
<evidence type="ECO:0000256" key="4">
    <source>
        <dbReference type="ARBA" id="ARBA00022741"/>
    </source>
</evidence>
<protein>
    <submittedName>
        <fullName evidence="11">Type I-U CRISPR-associated helicase/endonuclease Cas3</fullName>
    </submittedName>
</protein>
<dbReference type="InterPro" id="IPR054712">
    <property type="entry name" value="Cas3-like_dom"/>
</dbReference>
<sequence length="959" mass="104322">MSGLTASDFPAFLREAYGRSPFPWQQRLVERLLAEGRWPDVVDIPTGLGKTTMIDVAAFVAAARPDCARRRLFFVVDRRLVVDEAYEHATALAAALASPKGPVCARVADALQQAGDEGPPLQVTRMRGGVTWSWRWLERPDRYALVVGTVDQIGSRLLFRGYQVGEYLRPIDAALVGADSIVVIDEAHLAEPLIKTIRGAFAADQPRITVRPQPVVVTMSATTPAAQGQVVHGLDTDLGDEVARERLTASRRLHLLQPDVTKKTADAVMAKTLAAWATALAGDAESGRVIGVICNTVSRARAVHALVHDGDADAVLLIGRSRPIDREYLLRRWYPKMRAGRVRAAGRPLIVCATQTVEVGANIDLDHLVTESASLSALIQRLGRLNRLGKLPRADAVVVHDPSVGADDPVYGSARQATWEWLSELAPLLESAQLGQGLDVSPVALRTLLSSVDEADRQRMREPLPYMPVLFDQVLDAWVRTSPAPHPDPPVAPYLHGIDRGSADVAVVWRSGLPSGDPQAWPPAVIAVPPSTEEAIEVSLHAVRRWLAGQEAATPLADVEGTPQEDAPLPGPSKEPRQVVRYRGRDEAELVDPGDIRPGDLVVVPCQWGGCDEYGWNPSSSSPVVDVADCAYRGGRPVMRLGATLVDLARDRHPSVADALEDLIEQTRADLDDDAPPATGAYRKEIQRIVDLLPPEELEDPLPLVRNLRALTRCTATFPAGQTYVALLTVKGGAWAGDTDAWGSSVAAPGKKITLAAHQHAVADRAAQFARNLGLDPVLVASVWAAALWHDEGKRDPRFQAMLHGRPLRALRGEHGRPLIAKSGIDPADRATYRRAKLIAHYPEGMRHEALSARIARLHLTAQTHEVDPDLVVHLVAAHHGRSRPLLPPVTDPAPETIHIDDLSLSLDTSETLDWDAPRRFAALNQRYGRWGLALLETIVRLADIWCSEHEEEGQVPPS</sequence>
<evidence type="ECO:0000313" key="12">
    <source>
        <dbReference type="Proteomes" id="UP001602013"/>
    </source>
</evidence>
<name>A0ABW6SNW0_9ACTN</name>
<evidence type="ECO:0000256" key="2">
    <source>
        <dbReference type="ARBA" id="ARBA00009046"/>
    </source>
</evidence>
<dbReference type="PROSITE" id="PS51643">
    <property type="entry name" value="HD_CAS3"/>
    <property type="match status" value="1"/>
</dbReference>
<dbReference type="EMBL" id="JBIASD010000004">
    <property type="protein sequence ID" value="MFF3665445.1"/>
    <property type="molecule type" value="Genomic_DNA"/>
</dbReference>
<keyword evidence="7" id="KW-0067">ATP-binding</keyword>
<dbReference type="Gene3D" id="3.40.50.300">
    <property type="entry name" value="P-loop containing nucleotide triphosphate hydrolases"/>
    <property type="match status" value="2"/>
</dbReference>
<evidence type="ECO:0000256" key="9">
    <source>
        <dbReference type="SAM" id="MobiDB-lite"/>
    </source>
</evidence>
<feature type="region of interest" description="Disordered" evidence="9">
    <location>
        <begin position="554"/>
        <end position="577"/>
    </location>
</feature>
<keyword evidence="6" id="KW-0347">Helicase</keyword>
<keyword evidence="4" id="KW-0547">Nucleotide-binding</keyword>
<dbReference type="InterPro" id="IPR001650">
    <property type="entry name" value="Helicase_C-like"/>
</dbReference>
<evidence type="ECO:0000256" key="3">
    <source>
        <dbReference type="ARBA" id="ARBA00022723"/>
    </source>
</evidence>